<dbReference type="Pfam" id="PF13588">
    <property type="entry name" value="HSDR_N_2"/>
    <property type="match status" value="1"/>
</dbReference>
<feature type="domain" description="Type I restriction enzyme R protein N-terminal" evidence="1">
    <location>
        <begin position="33"/>
        <end position="128"/>
    </location>
</feature>
<sequence>MSSVIIPKQAVTQLRKLLDNFKLAEAIELSTNEAQTRKFLIEPFFHFLNYQSTDLIPEFNADFGDRVSQKVDYAIKINKKEFILVEAKKQTSKLTDKEAGQLNGYFGNTKNSKIAILTNGIEYRFFSDVVEPNLIDSKPFFTFKLNDYNDNDLEALIKFDKRFINVQSIIKSAQDIVFVESFENAFFKELVAPSKDFLKIIHKNMTFTTKFNEETQGKMINLINSPFLKCMYDKKVLLESTSNSQGVITTESEIQAYHTIRTLLIQNKKIPKERIGFRDFKGFFNIQVDDSSKKVICKLMFNTTSMKIAIDNNEYILEHIDDLLKYKNELTNRAMLLLEN</sequence>
<proteinExistence type="predicted"/>
<evidence type="ECO:0000259" key="1">
    <source>
        <dbReference type="Pfam" id="PF13588"/>
    </source>
</evidence>
<comment type="caution">
    <text evidence="2">The sequence shown here is derived from an EMBL/GenBank/DDBJ whole genome shotgun (WGS) entry which is preliminary data.</text>
</comment>
<gene>
    <name evidence="2" type="ORF">QHT84_07545</name>
</gene>
<dbReference type="EMBL" id="JASGBP010000003">
    <property type="protein sequence ID" value="MDI9257266.1"/>
    <property type="molecule type" value="Genomic_DNA"/>
</dbReference>
<evidence type="ECO:0000313" key="2">
    <source>
        <dbReference type="EMBL" id="MDI9257266.1"/>
    </source>
</evidence>
<dbReference type="InterPro" id="IPR029464">
    <property type="entry name" value="HSDR_N"/>
</dbReference>
<protein>
    <submittedName>
        <fullName evidence="2">Type I restriction enzyme HsdR N-terminal domain-containing protein</fullName>
    </submittedName>
</protein>
<dbReference type="Proteomes" id="UP001230035">
    <property type="component" value="Unassembled WGS sequence"/>
</dbReference>
<keyword evidence="3" id="KW-1185">Reference proteome</keyword>
<reference evidence="2 3" key="1">
    <citation type="submission" date="2023-05" db="EMBL/GenBank/DDBJ databases">
        <title>Flavobacterium sedimenti sp. nov., isolated from the sediment.</title>
        <authorList>
            <person name="Wu N."/>
        </authorList>
    </citation>
    <scope>NUCLEOTIDE SEQUENCE [LARGE SCALE GENOMIC DNA]</scope>
    <source>
        <strain evidence="2 3">YZ-48</strain>
    </source>
</reference>
<dbReference type="RefSeq" id="WP_283238946.1">
    <property type="nucleotide sequence ID" value="NZ_JASGBP010000003.1"/>
</dbReference>
<name>A0ABT6XQC8_9FLAO</name>
<accession>A0ABT6XQC8</accession>
<organism evidence="2 3">
    <name type="scientific">Flavobacterium sedimenticola</name>
    <dbReference type="NCBI Taxonomy" id="3043286"/>
    <lineage>
        <taxon>Bacteria</taxon>
        <taxon>Pseudomonadati</taxon>
        <taxon>Bacteroidota</taxon>
        <taxon>Flavobacteriia</taxon>
        <taxon>Flavobacteriales</taxon>
        <taxon>Flavobacteriaceae</taxon>
        <taxon>Flavobacterium</taxon>
    </lineage>
</organism>
<evidence type="ECO:0000313" key="3">
    <source>
        <dbReference type="Proteomes" id="UP001230035"/>
    </source>
</evidence>